<dbReference type="Proteomes" id="UP000199520">
    <property type="component" value="Unassembled WGS sequence"/>
</dbReference>
<dbReference type="Pfam" id="PF00015">
    <property type="entry name" value="MCPsignal"/>
    <property type="match status" value="1"/>
</dbReference>
<organism evidence="11 12">
    <name type="scientific">Pelosinus propionicus DSM 13327</name>
    <dbReference type="NCBI Taxonomy" id="1123291"/>
    <lineage>
        <taxon>Bacteria</taxon>
        <taxon>Bacillati</taxon>
        <taxon>Bacillota</taxon>
        <taxon>Negativicutes</taxon>
        <taxon>Selenomonadales</taxon>
        <taxon>Sporomusaceae</taxon>
        <taxon>Pelosinus</taxon>
    </lineage>
</organism>
<dbReference type="SUPFAM" id="SSF58104">
    <property type="entry name" value="Methyl-accepting chemotaxis protein (MCP) signaling domain"/>
    <property type="match status" value="1"/>
</dbReference>
<dbReference type="SMART" id="SM00304">
    <property type="entry name" value="HAMP"/>
    <property type="match status" value="1"/>
</dbReference>
<dbReference type="GO" id="GO:0006935">
    <property type="term" value="P:chemotaxis"/>
    <property type="evidence" value="ECO:0007669"/>
    <property type="project" value="InterPro"/>
</dbReference>
<evidence type="ECO:0000256" key="2">
    <source>
        <dbReference type="ARBA" id="ARBA00022692"/>
    </source>
</evidence>
<dbReference type="PROSITE" id="PS50111">
    <property type="entry name" value="CHEMOTAXIS_TRANSDUC_2"/>
    <property type="match status" value="1"/>
</dbReference>
<dbReference type="GO" id="GO:0016020">
    <property type="term" value="C:membrane"/>
    <property type="evidence" value="ECO:0007669"/>
    <property type="project" value="UniProtKB-SubCell"/>
</dbReference>
<dbReference type="PROSITE" id="PS50885">
    <property type="entry name" value="HAMP"/>
    <property type="match status" value="1"/>
</dbReference>
<dbReference type="Gene3D" id="1.20.120.960">
    <property type="entry name" value="Histidine kinase NarX, sensor domain"/>
    <property type="match status" value="1"/>
</dbReference>
<dbReference type="Pfam" id="PF13675">
    <property type="entry name" value="PilJ"/>
    <property type="match status" value="1"/>
</dbReference>
<comment type="subcellular location">
    <subcellularLocation>
        <location evidence="1">Membrane</location>
        <topology evidence="1">Multi-pass membrane protein</topology>
    </subcellularLocation>
</comment>
<dbReference type="Pfam" id="PF00672">
    <property type="entry name" value="HAMP"/>
    <property type="match status" value="1"/>
</dbReference>
<evidence type="ECO:0000256" key="7">
    <source>
        <dbReference type="PROSITE-ProRule" id="PRU00284"/>
    </source>
</evidence>
<evidence type="ECO:0000256" key="5">
    <source>
        <dbReference type="ARBA" id="ARBA00023224"/>
    </source>
</evidence>
<name>A0A1I4NJ28_9FIRM</name>
<feature type="domain" description="HAMP" evidence="10">
    <location>
        <begin position="195"/>
        <end position="249"/>
    </location>
</feature>
<feature type="domain" description="Methyl-accepting transducer" evidence="9">
    <location>
        <begin position="268"/>
        <end position="504"/>
    </location>
</feature>
<dbReference type="RefSeq" id="WP_175490633.1">
    <property type="nucleotide sequence ID" value="NZ_FOTS01000047.1"/>
</dbReference>
<dbReference type="InterPro" id="IPR042295">
    <property type="entry name" value="NarX-like_N_sf"/>
</dbReference>
<evidence type="ECO:0000313" key="11">
    <source>
        <dbReference type="EMBL" id="SFM15469.1"/>
    </source>
</evidence>
<proteinExistence type="inferred from homology"/>
<keyword evidence="3 8" id="KW-1133">Transmembrane helix</keyword>
<keyword evidence="5 7" id="KW-0807">Transducer</keyword>
<protein>
    <submittedName>
        <fullName evidence="11">Methyl-accepting chemotaxis protein</fullName>
    </submittedName>
</protein>
<dbReference type="AlphaFoldDB" id="A0A1I4NJ28"/>
<sequence>MLIKTKLLAVILTLFVFIVGLLGINFYTFGVLAGDAPAINLAGNLRFRAYRLALLSNQYKAAPVEQKTVLKNEIVQEMGVYDKIIDGLNKGDKTLNLVPIANSDSRKQYEVVKLHWEEYKQVIMAVTASANSADLTERVDKVNAMVPDYVAEVNKLVDLLDLNSQNKIVLSKTIQIAISLLGFMVAALALYVIIFSVIRPINALAASFAKVASGEGDLTIRLDDSRPDEIGKVTKHFNLFIEKIQKIIQVSQETARKVSNLADTLSKASDESGKAVEQVAISVQGVAEGAHRQNTNMTELATNTEAVATGMSKMVEHAQEASNLSEEAQKQANKGGENIEVVTDRTEKLKQTVIEVTENINLLSTHSQDISQIIDLIKAISGQTNLLALNAAIEAARAGEAGRGFAVVAEEVRKLAEQSNEAANSVTNKILQVQQQVDTVHTANTLLGGELNQIEFAVEELAVALKEIMNWSANSKDAVEKIAQLNGQASASFSGIASSTQSIAGVSKQIASQSEEAAAAIEEQTASIQEFTAMSYQLSQLAEAMNTLVGKFKI</sequence>
<evidence type="ECO:0000256" key="8">
    <source>
        <dbReference type="SAM" id="Phobius"/>
    </source>
</evidence>
<dbReference type="PANTHER" id="PTHR32089">
    <property type="entry name" value="METHYL-ACCEPTING CHEMOTAXIS PROTEIN MCPB"/>
    <property type="match status" value="1"/>
</dbReference>
<evidence type="ECO:0000256" key="1">
    <source>
        <dbReference type="ARBA" id="ARBA00004141"/>
    </source>
</evidence>
<evidence type="ECO:0000256" key="6">
    <source>
        <dbReference type="ARBA" id="ARBA00029447"/>
    </source>
</evidence>
<dbReference type="InterPro" id="IPR004090">
    <property type="entry name" value="Chemotax_Me-accpt_rcpt"/>
</dbReference>
<dbReference type="PANTHER" id="PTHR32089:SF112">
    <property type="entry name" value="LYSOZYME-LIKE PROTEIN-RELATED"/>
    <property type="match status" value="1"/>
</dbReference>
<evidence type="ECO:0000256" key="3">
    <source>
        <dbReference type="ARBA" id="ARBA00022989"/>
    </source>
</evidence>
<dbReference type="GO" id="GO:0007165">
    <property type="term" value="P:signal transduction"/>
    <property type="evidence" value="ECO:0007669"/>
    <property type="project" value="UniProtKB-KW"/>
</dbReference>
<evidence type="ECO:0000259" key="10">
    <source>
        <dbReference type="PROSITE" id="PS50885"/>
    </source>
</evidence>
<evidence type="ECO:0000313" key="12">
    <source>
        <dbReference type="Proteomes" id="UP000199520"/>
    </source>
</evidence>
<dbReference type="CDD" id="cd06225">
    <property type="entry name" value="HAMP"/>
    <property type="match status" value="1"/>
</dbReference>
<dbReference type="GO" id="GO:0004888">
    <property type="term" value="F:transmembrane signaling receptor activity"/>
    <property type="evidence" value="ECO:0007669"/>
    <property type="project" value="InterPro"/>
</dbReference>
<evidence type="ECO:0000259" key="9">
    <source>
        <dbReference type="PROSITE" id="PS50111"/>
    </source>
</evidence>
<dbReference type="InterPro" id="IPR003660">
    <property type="entry name" value="HAMP_dom"/>
</dbReference>
<accession>A0A1I4NJ28</accession>
<evidence type="ECO:0000256" key="4">
    <source>
        <dbReference type="ARBA" id="ARBA00023136"/>
    </source>
</evidence>
<keyword evidence="4 8" id="KW-0472">Membrane</keyword>
<feature type="transmembrane region" description="Helical" evidence="8">
    <location>
        <begin position="176"/>
        <end position="198"/>
    </location>
</feature>
<dbReference type="InterPro" id="IPR029095">
    <property type="entry name" value="NarX-like_N"/>
</dbReference>
<dbReference type="STRING" id="1123291.SAMN04490355_104735"/>
<dbReference type="InterPro" id="IPR004089">
    <property type="entry name" value="MCPsignal_dom"/>
</dbReference>
<dbReference type="PRINTS" id="PR00260">
    <property type="entry name" value="CHEMTRNSDUCR"/>
</dbReference>
<reference evidence="12" key="1">
    <citation type="submission" date="2016-10" db="EMBL/GenBank/DDBJ databases">
        <authorList>
            <person name="Varghese N."/>
            <person name="Submissions S."/>
        </authorList>
    </citation>
    <scope>NUCLEOTIDE SEQUENCE [LARGE SCALE GENOMIC DNA]</scope>
    <source>
        <strain evidence="12">DSM 13327</strain>
    </source>
</reference>
<keyword evidence="12" id="KW-1185">Reference proteome</keyword>
<dbReference type="EMBL" id="FOTS01000047">
    <property type="protein sequence ID" value="SFM15469.1"/>
    <property type="molecule type" value="Genomic_DNA"/>
</dbReference>
<comment type="similarity">
    <text evidence="6">Belongs to the methyl-accepting chemotaxis (MCP) protein family.</text>
</comment>
<gene>
    <name evidence="11" type="ORF">SAMN04490355_104735</name>
</gene>
<dbReference type="SMART" id="SM00283">
    <property type="entry name" value="MA"/>
    <property type="match status" value="1"/>
</dbReference>
<keyword evidence="2 8" id="KW-0812">Transmembrane</keyword>
<dbReference type="Gene3D" id="1.10.287.950">
    <property type="entry name" value="Methyl-accepting chemotaxis protein"/>
    <property type="match status" value="1"/>
</dbReference>